<reference evidence="2" key="1">
    <citation type="journal article" date="2012" name="PLoS Genet.">
        <title>Comparative analysis of the genomes of two field isolates of the rice blast fungus Magnaporthe oryzae.</title>
        <authorList>
            <person name="Xue M."/>
            <person name="Yang J."/>
            <person name="Li Z."/>
            <person name="Hu S."/>
            <person name="Yao N."/>
            <person name="Dean R.A."/>
            <person name="Zhao W."/>
            <person name="Shen M."/>
            <person name="Zhang H."/>
            <person name="Li C."/>
            <person name="Liu L."/>
            <person name="Cao L."/>
            <person name="Xu X."/>
            <person name="Xing Y."/>
            <person name="Hsiang T."/>
            <person name="Zhang Z."/>
            <person name="Xu J.R."/>
            <person name="Peng Y.L."/>
        </authorList>
    </citation>
    <scope>NUCLEOTIDE SEQUENCE [LARGE SCALE GENOMIC DNA]</scope>
    <source>
        <strain evidence="2">P131</strain>
    </source>
</reference>
<keyword evidence="1" id="KW-0472">Membrane</keyword>
<dbReference type="EMBL" id="JH794898">
    <property type="protein sequence ID" value="ELQ58229.1"/>
    <property type="molecule type" value="Genomic_DNA"/>
</dbReference>
<gene>
    <name evidence="2" type="ORF">OOW_P131scaffold01683g65</name>
</gene>
<accession>L7IRL3</accession>
<name>L7IRL3_PYRO1</name>
<protein>
    <submittedName>
        <fullName evidence="2">Uncharacterized protein</fullName>
    </submittedName>
</protein>
<proteinExistence type="predicted"/>
<keyword evidence="1" id="KW-0812">Transmembrane</keyword>
<dbReference type="AlphaFoldDB" id="L7IRL3"/>
<organism>
    <name type="scientific">Pyricularia oryzae (strain P131)</name>
    <name type="common">Rice blast fungus</name>
    <name type="synonym">Magnaporthe oryzae</name>
    <dbReference type="NCBI Taxonomy" id="1143193"/>
    <lineage>
        <taxon>Eukaryota</taxon>
        <taxon>Fungi</taxon>
        <taxon>Dikarya</taxon>
        <taxon>Ascomycota</taxon>
        <taxon>Pezizomycotina</taxon>
        <taxon>Sordariomycetes</taxon>
        <taxon>Sordariomycetidae</taxon>
        <taxon>Magnaporthales</taxon>
        <taxon>Pyriculariaceae</taxon>
        <taxon>Pyricularia</taxon>
    </lineage>
</organism>
<evidence type="ECO:0000313" key="2">
    <source>
        <dbReference type="EMBL" id="ELQ58229.1"/>
    </source>
</evidence>
<keyword evidence="1" id="KW-1133">Transmembrane helix</keyword>
<sequence length="82" mass="9255">MSAYGTLGTYEDDIELEQMAPDERERVVLRMPLEQHEFSIPAIIVMFIATFAVIFWTIWFVASPPTKHHHAGGGSDGDSGWF</sequence>
<feature type="transmembrane region" description="Helical" evidence="1">
    <location>
        <begin position="38"/>
        <end position="62"/>
    </location>
</feature>
<evidence type="ECO:0000256" key="1">
    <source>
        <dbReference type="SAM" id="Phobius"/>
    </source>
</evidence>